<sequence length="290" mass="32419">MASRLATFFAIAIFRALGLLPLNTLQRLGSFFGYLAWLLPSTYKQRAASNMALAYPNVTPAMQRSAMQQLLRSVLELPFLWSPRNNARLRHLVSCDHWPLIDDAVAQGRGLILISPHIGCFEMLGPIYSERHPATVIFKEPRQKWLSALIQHIRVAPRLTLVPATQKGVKGLVRTLMRGQTVGFLPDQVPTAGDGVFAPFFGQPAYTLTLVQRMQSLRQSPIFTVGLERLDDGKGYHLHVIPMTSPLSEDPAIAAAEMNAALEAMIRRMPTQYLWGYNRYKIPSAARTKV</sequence>
<dbReference type="GO" id="GO:0009247">
    <property type="term" value="P:glycolipid biosynthetic process"/>
    <property type="evidence" value="ECO:0007669"/>
    <property type="project" value="UniProtKB-ARBA"/>
</dbReference>
<dbReference type="OrthoDB" id="8524027at2"/>
<evidence type="ECO:0000256" key="1">
    <source>
        <dbReference type="ARBA" id="ARBA00004533"/>
    </source>
</evidence>
<evidence type="ECO:0000313" key="8">
    <source>
        <dbReference type="Proteomes" id="UP000463961"/>
    </source>
</evidence>
<dbReference type="GO" id="GO:0005886">
    <property type="term" value="C:plasma membrane"/>
    <property type="evidence" value="ECO:0007669"/>
    <property type="project" value="UniProtKB-SubCell"/>
</dbReference>
<keyword evidence="6 7" id="KW-0012">Acyltransferase</keyword>
<evidence type="ECO:0000256" key="2">
    <source>
        <dbReference type="ARBA" id="ARBA00022475"/>
    </source>
</evidence>
<dbReference type="NCBIfam" id="NF006487">
    <property type="entry name" value="PRK08905.1"/>
    <property type="match status" value="1"/>
</dbReference>
<keyword evidence="4 7" id="KW-0808">Transferase</keyword>
<name>A0A679I9C8_9RHOO</name>
<keyword evidence="5" id="KW-0472">Membrane</keyword>
<dbReference type="RefSeq" id="WP_162050733.1">
    <property type="nucleotide sequence ID" value="NZ_AP019011.1"/>
</dbReference>
<reference evidence="8" key="1">
    <citation type="submission" date="2020-01" db="EMBL/GenBank/DDBJ databases">
        <title>Phosphoaccumulans saitamaens gen. nov., sp. nov., a polyphosphate accumulating bacterium isolated from surface river water.</title>
        <authorList>
            <person name="Watanabe K."/>
            <person name="Suda W."/>
        </authorList>
    </citation>
    <scope>NUCLEOTIDE SEQUENCE [LARGE SCALE GENOMIC DNA]</scope>
    <source>
        <strain evidence="8">ICHIAU1</strain>
    </source>
</reference>
<comment type="subcellular location">
    <subcellularLocation>
        <location evidence="1">Cell inner membrane</location>
    </subcellularLocation>
</comment>
<evidence type="ECO:0000256" key="5">
    <source>
        <dbReference type="ARBA" id="ARBA00023136"/>
    </source>
</evidence>
<gene>
    <name evidence="7" type="ORF">ICHIAU1_07640</name>
</gene>
<evidence type="ECO:0000313" key="7">
    <source>
        <dbReference type="EMBL" id="BBU68481.1"/>
    </source>
</evidence>
<dbReference type="GO" id="GO:0016746">
    <property type="term" value="F:acyltransferase activity"/>
    <property type="evidence" value="ECO:0007669"/>
    <property type="project" value="UniProtKB-KW"/>
</dbReference>
<dbReference type="CDD" id="cd07984">
    <property type="entry name" value="LPLAT_LABLAT-like"/>
    <property type="match status" value="1"/>
</dbReference>
<dbReference type="InterPro" id="IPR004960">
    <property type="entry name" value="LipA_acyltrans"/>
</dbReference>
<dbReference type="AlphaFoldDB" id="A0A679I9C8"/>
<evidence type="ECO:0000256" key="3">
    <source>
        <dbReference type="ARBA" id="ARBA00022519"/>
    </source>
</evidence>
<keyword evidence="3" id="KW-0997">Cell inner membrane</keyword>
<dbReference type="EMBL" id="AP022345">
    <property type="protein sequence ID" value="BBU68481.1"/>
    <property type="molecule type" value="Genomic_DNA"/>
</dbReference>
<keyword evidence="2" id="KW-1003">Cell membrane</keyword>
<accession>A0A679I9C8</accession>
<evidence type="ECO:0000256" key="4">
    <source>
        <dbReference type="ARBA" id="ARBA00022679"/>
    </source>
</evidence>
<organism evidence="7 8">
    <name type="scientific">Fluviibacter phosphoraccumulans</name>
    <dbReference type="NCBI Taxonomy" id="1751046"/>
    <lineage>
        <taxon>Bacteria</taxon>
        <taxon>Pseudomonadati</taxon>
        <taxon>Pseudomonadota</taxon>
        <taxon>Betaproteobacteria</taxon>
        <taxon>Rhodocyclales</taxon>
        <taxon>Fluviibacteraceae</taxon>
        <taxon>Fluviibacter</taxon>
    </lineage>
</organism>
<evidence type="ECO:0000256" key="6">
    <source>
        <dbReference type="ARBA" id="ARBA00023315"/>
    </source>
</evidence>
<dbReference type="PANTHER" id="PTHR30606">
    <property type="entry name" value="LIPID A BIOSYNTHESIS LAUROYL ACYLTRANSFERASE"/>
    <property type="match status" value="1"/>
</dbReference>
<dbReference type="Proteomes" id="UP000463961">
    <property type="component" value="Chromosome"/>
</dbReference>
<dbReference type="Pfam" id="PF03279">
    <property type="entry name" value="Lip_A_acyltrans"/>
    <property type="match status" value="1"/>
</dbReference>
<dbReference type="PANTHER" id="PTHR30606:SF10">
    <property type="entry name" value="PHOSPHATIDYLINOSITOL MANNOSIDE ACYLTRANSFERASE"/>
    <property type="match status" value="1"/>
</dbReference>
<keyword evidence="8" id="KW-1185">Reference proteome</keyword>
<dbReference type="PIRSF" id="PIRSF026649">
    <property type="entry name" value="MsbB"/>
    <property type="match status" value="1"/>
</dbReference>
<proteinExistence type="predicted"/>
<protein>
    <submittedName>
        <fullName evidence="7">Acyltransferase</fullName>
    </submittedName>
</protein>